<dbReference type="AlphaFoldDB" id="A0A1B2DFR0"/>
<evidence type="ECO:0000259" key="7">
    <source>
        <dbReference type="Pfam" id="PF03711"/>
    </source>
</evidence>
<evidence type="ECO:0000256" key="5">
    <source>
        <dbReference type="ARBA" id="ARBA00023239"/>
    </source>
</evidence>
<dbReference type="Gene3D" id="3.90.105.10">
    <property type="entry name" value="Molybdopterin biosynthesis moea protein, domain 2"/>
    <property type="match status" value="1"/>
</dbReference>
<evidence type="ECO:0000256" key="1">
    <source>
        <dbReference type="ARBA" id="ARBA00001933"/>
    </source>
</evidence>
<dbReference type="Pfam" id="PF01276">
    <property type="entry name" value="OKR_DC_1"/>
    <property type="match status" value="1"/>
</dbReference>
<protein>
    <recommendedName>
        <fullName evidence="9">Amino acid decarboxylase</fullName>
    </recommendedName>
</protein>
<gene>
    <name evidence="8" type="ORF">BBD42_08855</name>
</gene>
<dbReference type="SUPFAM" id="SSF55904">
    <property type="entry name" value="Ornithine decarboxylase C-terminal domain"/>
    <property type="match status" value="1"/>
</dbReference>
<dbReference type="InterPro" id="IPR015424">
    <property type="entry name" value="PyrdxlP-dep_Trfase"/>
</dbReference>
<dbReference type="InterPro" id="IPR015421">
    <property type="entry name" value="PyrdxlP-dep_Trfase_major"/>
</dbReference>
<accession>A0A1B2DFR0</accession>
<comment type="similarity">
    <text evidence="2">Belongs to the Orn/Lys/Arg decarboxylase class-I family.</text>
</comment>
<organism evidence="8">
    <name type="scientific">Paenibacillus sp. BIHB 4019</name>
    <dbReference type="NCBI Taxonomy" id="1870819"/>
    <lineage>
        <taxon>Bacteria</taxon>
        <taxon>Bacillati</taxon>
        <taxon>Bacillota</taxon>
        <taxon>Bacilli</taxon>
        <taxon>Bacillales</taxon>
        <taxon>Paenibacillaceae</taxon>
        <taxon>Paenibacillus</taxon>
    </lineage>
</organism>
<feature type="domain" description="Orn/Lys/Arg decarboxylase C-terminal" evidence="7">
    <location>
        <begin position="433"/>
        <end position="495"/>
    </location>
</feature>
<dbReference type="InterPro" id="IPR036633">
    <property type="entry name" value="Prn/Lys/Arg_de-COase_C_sf"/>
</dbReference>
<name>A0A1B2DFR0_9BACL</name>
<dbReference type="InterPro" id="IPR008286">
    <property type="entry name" value="Prn/Lys/Arg_de-COase_C"/>
</dbReference>
<dbReference type="PANTHER" id="PTHR43277">
    <property type="entry name" value="ARGININE DECARBOXYLASE"/>
    <property type="match status" value="1"/>
</dbReference>
<keyword evidence="5" id="KW-0456">Lyase</keyword>
<keyword evidence="3" id="KW-0210">Decarboxylase</keyword>
<proteinExistence type="inferred from homology"/>
<dbReference type="EMBL" id="CP016808">
    <property type="protein sequence ID" value="ANY66553.1"/>
    <property type="molecule type" value="Genomic_DNA"/>
</dbReference>
<reference evidence="8" key="1">
    <citation type="submission" date="2016-08" db="EMBL/GenBank/DDBJ databases">
        <title>Complete Genome Seqeunce of Paenibacillus sp. BIHB 4019 from tea rhizoplane.</title>
        <authorList>
            <person name="Thakur R."/>
            <person name="Swarnkar M.K."/>
            <person name="Gulati A."/>
        </authorList>
    </citation>
    <scope>NUCLEOTIDE SEQUENCE [LARGE SCALE GENOMIC DNA]</scope>
    <source>
        <strain evidence="8">BIHB4019</strain>
    </source>
</reference>
<dbReference type="InterPro" id="IPR000310">
    <property type="entry name" value="Orn/Lys/Arg_deCO2ase_major_dom"/>
</dbReference>
<feature type="domain" description="Orn/Lys/Arg decarboxylases family 1 pyridoxal-P attachment site" evidence="6">
    <location>
        <begin position="7"/>
        <end position="324"/>
    </location>
</feature>
<evidence type="ECO:0008006" key="9">
    <source>
        <dbReference type="Google" id="ProtNLM"/>
    </source>
</evidence>
<evidence type="ECO:0000256" key="4">
    <source>
        <dbReference type="ARBA" id="ARBA00022898"/>
    </source>
</evidence>
<dbReference type="RefSeq" id="WP_099517856.1">
    <property type="nucleotide sequence ID" value="NZ_CP016808.1"/>
</dbReference>
<keyword evidence="4" id="KW-0663">Pyridoxal phosphate</keyword>
<evidence type="ECO:0000313" key="8">
    <source>
        <dbReference type="EMBL" id="ANY66553.1"/>
    </source>
</evidence>
<evidence type="ECO:0000259" key="6">
    <source>
        <dbReference type="Pfam" id="PF01276"/>
    </source>
</evidence>
<dbReference type="Gene3D" id="3.40.640.10">
    <property type="entry name" value="Type I PLP-dependent aspartate aminotransferase-like (Major domain)"/>
    <property type="match status" value="1"/>
</dbReference>
<dbReference type="Pfam" id="PF03711">
    <property type="entry name" value="OKR_DC_1_C"/>
    <property type="match status" value="1"/>
</dbReference>
<dbReference type="GO" id="GO:0016831">
    <property type="term" value="F:carboxy-lyase activity"/>
    <property type="evidence" value="ECO:0007669"/>
    <property type="project" value="UniProtKB-KW"/>
</dbReference>
<dbReference type="InterPro" id="IPR052357">
    <property type="entry name" value="Orn_Lys_Arg_decarboxylase-I"/>
</dbReference>
<comment type="cofactor">
    <cofactor evidence="1">
        <name>pyridoxal 5'-phosphate</name>
        <dbReference type="ChEBI" id="CHEBI:597326"/>
    </cofactor>
</comment>
<dbReference type="SUPFAM" id="SSF53383">
    <property type="entry name" value="PLP-dependent transferases"/>
    <property type="match status" value="1"/>
</dbReference>
<dbReference type="PANTHER" id="PTHR43277:SF3">
    <property type="entry name" value="DECARBOXYLASE, PUTATIVE-RELATED"/>
    <property type="match status" value="1"/>
</dbReference>
<evidence type="ECO:0000256" key="3">
    <source>
        <dbReference type="ARBA" id="ARBA00022793"/>
    </source>
</evidence>
<sequence length="508" mass="55016">MQHVHAPLYEMLLKHTDSQPVSFHVPGHRYGQAFGPDKPEREGEGRESDFIKAMKETFTAIMRLDVTELSATDDLHHPEGAIAEAQGLAARCFGAEESFFLVGGSTSGNLAMLLAVCEPGDYILVQRNVHKSVINGLKLAGARAVFIMPQIDEPTGIATQPSLAQVKMMMDLYPQAKAVFLNNPNYYGMSMNLQPYADAIHQCGMLLLVDEAHGAHYGLHPKLPGSAIAAGADAVVQSTHKTLTALTMGAMLHVQGEFLNRTAIREALATIQSSSPSFPIMASLDISRAMIEASGADWFEDALAVAAYLRKGMEECCAAIEILKQGDDRLAAKPAYNQLDPLRIVLWDRTGALNGFEILKLLEQQGCWAEMADMRHVVLLLGMGIQFEDADRLIQACQAVEMIIASKGRVIAEQPLARAGNPLFLPESVEPIAFSRVSKGTVVRVKLEDAVNCRAAEMVVPYPPGIPIVYPGELLTAEMLGYIIELASSGAKFQGAVDSAMQSIAIME</sequence>
<evidence type="ECO:0000256" key="2">
    <source>
        <dbReference type="ARBA" id="ARBA00010671"/>
    </source>
</evidence>